<reference evidence="1" key="1">
    <citation type="journal article" date="2019" name="bioRxiv">
        <title>The Genome of the Zebra Mussel, Dreissena polymorpha: A Resource for Invasive Species Research.</title>
        <authorList>
            <person name="McCartney M.A."/>
            <person name="Auch B."/>
            <person name="Kono T."/>
            <person name="Mallez S."/>
            <person name="Zhang Y."/>
            <person name="Obille A."/>
            <person name="Becker A."/>
            <person name="Abrahante J.E."/>
            <person name="Garbe J."/>
            <person name="Badalamenti J.P."/>
            <person name="Herman A."/>
            <person name="Mangelson H."/>
            <person name="Liachko I."/>
            <person name="Sullivan S."/>
            <person name="Sone E.D."/>
            <person name="Koren S."/>
            <person name="Silverstein K.A.T."/>
            <person name="Beckman K.B."/>
            <person name="Gohl D.M."/>
        </authorList>
    </citation>
    <scope>NUCLEOTIDE SEQUENCE</scope>
    <source>
        <strain evidence="1">Duluth1</strain>
        <tissue evidence="1">Whole animal</tissue>
    </source>
</reference>
<proteinExistence type="predicted"/>
<name>A0A9D4EEN2_DREPO</name>
<dbReference type="EMBL" id="JAIWYP010000009">
    <property type="protein sequence ID" value="KAH3778932.1"/>
    <property type="molecule type" value="Genomic_DNA"/>
</dbReference>
<reference evidence="1" key="2">
    <citation type="submission" date="2020-11" db="EMBL/GenBank/DDBJ databases">
        <authorList>
            <person name="McCartney M.A."/>
            <person name="Auch B."/>
            <person name="Kono T."/>
            <person name="Mallez S."/>
            <person name="Becker A."/>
            <person name="Gohl D.M."/>
            <person name="Silverstein K.A.T."/>
            <person name="Koren S."/>
            <person name="Bechman K.B."/>
            <person name="Herman A."/>
            <person name="Abrahante J.E."/>
            <person name="Garbe J."/>
        </authorList>
    </citation>
    <scope>NUCLEOTIDE SEQUENCE</scope>
    <source>
        <strain evidence="1">Duluth1</strain>
        <tissue evidence="1">Whole animal</tissue>
    </source>
</reference>
<sequence>MTYILTNKIQDDTEVEFEELKRVEVEGKKKMKIVKSKSTKEENIKHAQLQFRDFLHNVSRVKTQYTAIRNLKAHLPRNEILIHMDFAENFTCSNADKVQSAH</sequence>
<organism evidence="1 2">
    <name type="scientific">Dreissena polymorpha</name>
    <name type="common">Zebra mussel</name>
    <name type="synonym">Mytilus polymorpha</name>
    <dbReference type="NCBI Taxonomy" id="45954"/>
    <lineage>
        <taxon>Eukaryota</taxon>
        <taxon>Metazoa</taxon>
        <taxon>Spiralia</taxon>
        <taxon>Lophotrochozoa</taxon>
        <taxon>Mollusca</taxon>
        <taxon>Bivalvia</taxon>
        <taxon>Autobranchia</taxon>
        <taxon>Heteroconchia</taxon>
        <taxon>Euheterodonta</taxon>
        <taxon>Imparidentia</taxon>
        <taxon>Neoheterodontei</taxon>
        <taxon>Myida</taxon>
        <taxon>Dreissenoidea</taxon>
        <taxon>Dreissenidae</taxon>
        <taxon>Dreissena</taxon>
    </lineage>
</organism>
<comment type="caution">
    <text evidence="1">The sequence shown here is derived from an EMBL/GenBank/DDBJ whole genome shotgun (WGS) entry which is preliminary data.</text>
</comment>
<evidence type="ECO:0000313" key="2">
    <source>
        <dbReference type="Proteomes" id="UP000828390"/>
    </source>
</evidence>
<gene>
    <name evidence="1" type="ORF">DPMN_180409</name>
</gene>
<dbReference type="PANTHER" id="PTHR46601">
    <property type="entry name" value="ULP_PROTEASE DOMAIN-CONTAINING PROTEIN"/>
    <property type="match status" value="1"/>
</dbReference>
<keyword evidence="2" id="KW-1185">Reference proteome</keyword>
<accession>A0A9D4EEN2</accession>
<dbReference type="AlphaFoldDB" id="A0A9D4EEN2"/>
<protein>
    <submittedName>
        <fullName evidence="1">Uncharacterized protein</fullName>
    </submittedName>
</protein>
<dbReference type="Proteomes" id="UP000828390">
    <property type="component" value="Unassembled WGS sequence"/>
</dbReference>
<evidence type="ECO:0000313" key="1">
    <source>
        <dbReference type="EMBL" id="KAH3778932.1"/>
    </source>
</evidence>
<dbReference type="PANTHER" id="PTHR46601:SF1">
    <property type="entry name" value="ADF-H DOMAIN-CONTAINING PROTEIN"/>
    <property type="match status" value="1"/>
</dbReference>